<sequence>MSPFTACIVQTTSLPYDKQGNLDRALRAMEAAAARGASLILFPEMFLTGYLIRDQLAQLAEPYPNGPALTVLGQKAKALSLGVVMGMPLANPGGKPYNAVVMIDRDGTPAGFQAKTHFFGGEEKMFAPGTSLRAFDTSFGRMGILVCYDGEFPETARSLALDGAKLICMCAANMSPYEDYHFLYMRTRAMENRAYTLYCNYVGDEKRFHYCGQSGAFHPTGRILAEAGTQEETTLYALIDMEDTTAPDDFLNYLHHRQPQLYHPALCR</sequence>
<dbReference type="EMBL" id="QQRQ01000006">
    <property type="protein sequence ID" value="RFT06877.1"/>
    <property type="molecule type" value="Genomic_DNA"/>
</dbReference>
<gene>
    <name evidence="3" type="ORF">DV520_05345</name>
</gene>
<dbReference type="SUPFAM" id="SSF56317">
    <property type="entry name" value="Carbon-nitrogen hydrolase"/>
    <property type="match status" value="1"/>
</dbReference>
<evidence type="ECO:0000259" key="2">
    <source>
        <dbReference type="PROSITE" id="PS50263"/>
    </source>
</evidence>
<dbReference type="OrthoDB" id="9811121at2"/>
<reference evidence="3 4" key="1">
    <citation type="submission" date="2018-07" db="EMBL/GenBank/DDBJ databases">
        <title>GABA Modulating Bacteria of the Human Gut Microbiota.</title>
        <authorList>
            <person name="Strandwitz P."/>
            <person name="Kim K.H."/>
            <person name="Terekhova D."/>
            <person name="Liu J.K."/>
            <person name="Sharma A."/>
            <person name="Levering J."/>
            <person name="Mcdonald D."/>
            <person name="Dietrich D."/>
            <person name="Ramadhar T.R."/>
            <person name="Lekbua A."/>
            <person name="Mroue N."/>
            <person name="Liston C."/>
            <person name="Stewart E.J."/>
            <person name="Dubin M.J."/>
            <person name="Zengler K."/>
            <person name="Knight R."/>
            <person name="Gilbert J.A."/>
            <person name="Clardy J."/>
            <person name="Lewis K."/>
        </authorList>
    </citation>
    <scope>NUCLEOTIDE SEQUENCE [LARGE SCALE GENOMIC DNA]</scope>
    <source>
        <strain evidence="3 4">KLE1738</strain>
    </source>
</reference>
<accession>A0A3E2B4E6</accession>
<dbReference type="PROSITE" id="PS50263">
    <property type="entry name" value="CN_HYDROLASE"/>
    <property type="match status" value="1"/>
</dbReference>
<dbReference type="PANTHER" id="PTHR43674">
    <property type="entry name" value="NITRILASE C965.09-RELATED"/>
    <property type="match status" value="1"/>
</dbReference>
<dbReference type="Proteomes" id="UP000260649">
    <property type="component" value="Unassembled WGS sequence"/>
</dbReference>
<dbReference type="InterPro" id="IPR003010">
    <property type="entry name" value="C-N_Hydrolase"/>
</dbReference>
<dbReference type="GeneID" id="97995160"/>
<dbReference type="Gene3D" id="3.60.110.10">
    <property type="entry name" value="Carbon-nitrogen hydrolase"/>
    <property type="match status" value="1"/>
</dbReference>
<proteinExistence type="predicted"/>
<evidence type="ECO:0000313" key="3">
    <source>
        <dbReference type="EMBL" id="RFT06877.1"/>
    </source>
</evidence>
<name>A0A3E2B4E6_9FIRM</name>
<keyword evidence="4" id="KW-1185">Reference proteome</keyword>
<dbReference type="PANTHER" id="PTHR43674:SF16">
    <property type="entry name" value="CARBON-NITROGEN FAMILY, PUTATIVE (AFU_ORTHOLOGUE AFUA_5G02350)-RELATED"/>
    <property type="match status" value="1"/>
</dbReference>
<protein>
    <submittedName>
        <fullName evidence="3">Carbon-nitrogen hydrolase</fullName>
    </submittedName>
</protein>
<evidence type="ECO:0000313" key="4">
    <source>
        <dbReference type="Proteomes" id="UP000260649"/>
    </source>
</evidence>
<keyword evidence="1 3" id="KW-0378">Hydrolase</keyword>
<feature type="domain" description="CN hydrolase" evidence="2">
    <location>
        <begin position="4"/>
        <end position="241"/>
    </location>
</feature>
<dbReference type="InterPro" id="IPR050345">
    <property type="entry name" value="Aliph_Amidase/BUP"/>
</dbReference>
<dbReference type="AlphaFoldDB" id="A0A3E2B4E6"/>
<organism evidence="3 4">
    <name type="scientific">Evtepia gabavorous</name>
    <dbReference type="NCBI Taxonomy" id="2211183"/>
    <lineage>
        <taxon>Bacteria</taxon>
        <taxon>Bacillati</taxon>
        <taxon>Bacillota</taxon>
        <taxon>Clostridia</taxon>
        <taxon>Eubacteriales</taxon>
        <taxon>Evtepia</taxon>
    </lineage>
</organism>
<dbReference type="InterPro" id="IPR036526">
    <property type="entry name" value="C-N_Hydrolase_sf"/>
</dbReference>
<dbReference type="Pfam" id="PF00795">
    <property type="entry name" value="CN_hydrolase"/>
    <property type="match status" value="1"/>
</dbReference>
<evidence type="ECO:0000256" key="1">
    <source>
        <dbReference type="ARBA" id="ARBA00022801"/>
    </source>
</evidence>
<dbReference type="GO" id="GO:0016811">
    <property type="term" value="F:hydrolase activity, acting on carbon-nitrogen (but not peptide) bonds, in linear amides"/>
    <property type="evidence" value="ECO:0007669"/>
    <property type="project" value="TreeGrafter"/>
</dbReference>
<comment type="caution">
    <text evidence="3">The sequence shown here is derived from an EMBL/GenBank/DDBJ whole genome shotgun (WGS) entry which is preliminary data.</text>
</comment>
<dbReference type="RefSeq" id="WP_021919046.1">
    <property type="nucleotide sequence ID" value="NZ_CAKXKJ010000006.1"/>
</dbReference>